<dbReference type="InterPro" id="IPR054612">
    <property type="entry name" value="Phage_capsid-like_C"/>
</dbReference>
<evidence type="ECO:0000259" key="4">
    <source>
        <dbReference type="Pfam" id="PF05065"/>
    </source>
</evidence>
<feature type="domain" description="Phage capsid-like C-terminal" evidence="4">
    <location>
        <begin position="113"/>
        <end position="383"/>
    </location>
</feature>
<evidence type="ECO:0000313" key="5">
    <source>
        <dbReference type="EMBL" id="DAF90990.1"/>
    </source>
</evidence>
<evidence type="ECO:0000256" key="1">
    <source>
        <dbReference type="ARBA" id="ARBA00004328"/>
    </source>
</evidence>
<protein>
    <submittedName>
        <fullName evidence="5">Major capsid protein</fullName>
    </submittedName>
</protein>
<name>A0A8S5U9D5_9CAUD</name>
<dbReference type="NCBIfam" id="TIGR01554">
    <property type="entry name" value="major_cap_HK97"/>
    <property type="match status" value="1"/>
</dbReference>
<evidence type="ECO:0000256" key="2">
    <source>
        <dbReference type="ARBA" id="ARBA00022844"/>
    </source>
</evidence>
<organism evidence="5">
    <name type="scientific">Siphoviridae sp. ctYM922</name>
    <dbReference type="NCBI Taxonomy" id="2825547"/>
    <lineage>
        <taxon>Viruses</taxon>
        <taxon>Duplodnaviria</taxon>
        <taxon>Heunggongvirae</taxon>
        <taxon>Uroviricota</taxon>
        <taxon>Caudoviricetes</taxon>
    </lineage>
</organism>
<sequence length="385" mass="42948">MNLKFLMEKRNELTENMKGIVEVAKAENRIITEDETKKFNDLEKEIAEVDNMIEKMKKVEDLTLIKADDEKVEIENKVNQEEIERKAFLNYIRNEISNRISNQDANLEAGANGAIVPKTIAKKIITKVYDMSSVLKDATKYDTKGKISIPVYGANGANDLTVAYATEFADLESKIGKFTSVDLDGFLAGALAKLSNSLINNTDIDLENKIIELMASAIALFMEKEILKGTSGKVEGLSTLSNKVTTAAPTAITAEDLIKTKNKVKKTLRKNAKWIVSNDTLTYIETLKDSDGRFLFRDDMNAEFDGYLLGYPVEVSDNMDEIATGKTVAYFGDFSGVALKQKSNDIEINVLREIFATQHATGINAWIEFDAKVEDYNKIVKLVCK</sequence>
<dbReference type="EMBL" id="BK016042">
    <property type="protein sequence ID" value="DAF90990.1"/>
    <property type="molecule type" value="Genomic_DNA"/>
</dbReference>
<dbReference type="Gene3D" id="3.30.2400.10">
    <property type="entry name" value="Major capsid protein gp5"/>
    <property type="match status" value="1"/>
</dbReference>
<keyword evidence="3" id="KW-0175">Coiled coil</keyword>
<keyword evidence="2" id="KW-0946">Virion</keyword>
<dbReference type="Pfam" id="PF05065">
    <property type="entry name" value="Phage_capsid"/>
    <property type="match status" value="1"/>
</dbReference>
<comment type="subcellular location">
    <subcellularLocation>
        <location evidence="1">Virion</location>
    </subcellularLocation>
</comment>
<dbReference type="InterPro" id="IPR024455">
    <property type="entry name" value="Phage_capsid"/>
</dbReference>
<feature type="coiled-coil region" evidence="3">
    <location>
        <begin position="32"/>
        <end position="84"/>
    </location>
</feature>
<proteinExistence type="predicted"/>
<dbReference type="GO" id="GO:0044423">
    <property type="term" value="C:virion component"/>
    <property type="evidence" value="ECO:0007669"/>
    <property type="project" value="UniProtKB-KW"/>
</dbReference>
<evidence type="ECO:0000256" key="3">
    <source>
        <dbReference type="SAM" id="Coils"/>
    </source>
</evidence>
<reference evidence="5" key="1">
    <citation type="journal article" date="2021" name="Proc. Natl. Acad. Sci. U.S.A.">
        <title>A Catalog of Tens of Thousands of Viruses from Human Metagenomes Reveals Hidden Associations with Chronic Diseases.</title>
        <authorList>
            <person name="Tisza M.J."/>
            <person name="Buck C.B."/>
        </authorList>
    </citation>
    <scope>NUCLEOTIDE SEQUENCE</scope>
    <source>
        <strain evidence="5">CtYM922</strain>
    </source>
</reference>
<dbReference type="SUPFAM" id="SSF56563">
    <property type="entry name" value="Major capsid protein gp5"/>
    <property type="match status" value="1"/>
</dbReference>
<accession>A0A8S5U9D5</accession>
<dbReference type="Gene3D" id="3.30.2320.10">
    <property type="entry name" value="hypothetical protein PF0899 domain"/>
    <property type="match status" value="1"/>
</dbReference>